<dbReference type="RefSeq" id="WP_353397389.1">
    <property type="nucleotide sequence ID" value="NZ_BAABWU010000002.1"/>
</dbReference>
<comment type="caution">
    <text evidence="5">The sequence shown here is derived from an EMBL/GenBank/DDBJ whole genome shotgun (WGS) entry which is preliminary data.</text>
</comment>
<dbReference type="Proteomes" id="UP001441944">
    <property type="component" value="Unassembled WGS sequence"/>
</dbReference>
<dbReference type="InterPro" id="IPR050557">
    <property type="entry name" value="RTX_toxin/Mannuronan_C5-epim"/>
</dbReference>
<evidence type="ECO:0000313" key="6">
    <source>
        <dbReference type="Proteomes" id="UP001441944"/>
    </source>
</evidence>
<dbReference type="SUPFAM" id="SSF51294">
    <property type="entry name" value="Hedgehog/intein (Hint) domain"/>
    <property type="match status" value="1"/>
</dbReference>
<feature type="domain" description="Hedgehog/Intein (Hint)" evidence="4">
    <location>
        <begin position="414"/>
        <end position="552"/>
    </location>
</feature>
<proteinExistence type="predicted"/>
<feature type="region of interest" description="Disordered" evidence="3">
    <location>
        <begin position="289"/>
        <end position="322"/>
    </location>
</feature>
<dbReference type="SUPFAM" id="SSF51120">
    <property type="entry name" value="beta-Roll"/>
    <property type="match status" value="2"/>
</dbReference>
<evidence type="ECO:0000256" key="2">
    <source>
        <dbReference type="ARBA" id="ARBA00022525"/>
    </source>
</evidence>
<reference evidence="5 6" key="1">
    <citation type="submission" date="2024-04" db="EMBL/GenBank/DDBJ databases">
        <title>Draft genome sequence of Pseudophaeobacter arcticus NBRC 116598.</title>
        <authorList>
            <person name="Miyakawa T."/>
            <person name="Kusuya Y."/>
            <person name="Miura T."/>
        </authorList>
    </citation>
    <scope>NUCLEOTIDE SEQUENCE [LARGE SCALE GENOMIC DNA]</scope>
    <source>
        <strain evidence="5 6">SU-CL00105</strain>
    </source>
</reference>
<evidence type="ECO:0000259" key="4">
    <source>
        <dbReference type="Pfam" id="PF13403"/>
    </source>
</evidence>
<feature type="region of interest" description="Disordered" evidence="3">
    <location>
        <begin position="77"/>
        <end position="104"/>
    </location>
</feature>
<dbReference type="PANTHER" id="PTHR38340:SF1">
    <property type="entry name" value="S-LAYER PROTEIN"/>
    <property type="match status" value="1"/>
</dbReference>
<keyword evidence="6" id="KW-1185">Reference proteome</keyword>
<evidence type="ECO:0000313" key="5">
    <source>
        <dbReference type="EMBL" id="GAA6195470.1"/>
    </source>
</evidence>
<feature type="compositionally biased region" description="Polar residues" evidence="3">
    <location>
        <begin position="77"/>
        <end position="94"/>
    </location>
</feature>
<gene>
    <name evidence="5" type="ORF">NBRC116598_09140</name>
</gene>
<organism evidence="5 6">
    <name type="scientific">Pseudophaeobacter arcticus</name>
    <dbReference type="NCBI Taxonomy" id="385492"/>
    <lineage>
        <taxon>Bacteria</taxon>
        <taxon>Pseudomonadati</taxon>
        <taxon>Pseudomonadota</taxon>
        <taxon>Alphaproteobacteria</taxon>
        <taxon>Rhodobacterales</taxon>
        <taxon>Paracoccaceae</taxon>
        <taxon>Pseudophaeobacter</taxon>
    </lineage>
</organism>
<keyword evidence="2" id="KW-0964">Secreted</keyword>
<protein>
    <recommendedName>
        <fullName evidence="4">Hedgehog/Intein (Hint) domain-containing protein</fullName>
    </recommendedName>
</protein>
<dbReference type="PANTHER" id="PTHR38340">
    <property type="entry name" value="S-LAYER PROTEIN"/>
    <property type="match status" value="1"/>
</dbReference>
<dbReference type="Pfam" id="PF00353">
    <property type="entry name" value="HemolysinCabind"/>
    <property type="match status" value="3"/>
</dbReference>
<evidence type="ECO:0000256" key="1">
    <source>
        <dbReference type="ARBA" id="ARBA00004613"/>
    </source>
</evidence>
<dbReference type="Gene3D" id="2.150.10.10">
    <property type="entry name" value="Serralysin-like metalloprotease, C-terminal"/>
    <property type="match status" value="3"/>
</dbReference>
<dbReference type="InterPro" id="IPR028992">
    <property type="entry name" value="Hedgehog/Intein_dom"/>
</dbReference>
<dbReference type="Gene3D" id="2.170.16.10">
    <property type="entry name" value="Hedgehog/Intein (Hint) domain"/>
    <property type="match status" value="1"/>
</dbReference>
<dbReference type="InterPro" id="IPR036844">
    <property type="entry name" value="Hint_dom_sf"/>
</dbReference>
<feature type="region of interest" description="Disordered" evidence="3">
    <location>
        <begin position="153"/>
        <end position="175"/>
    </location>
</feature>
<name>A0ABQ0AHW5_9RHOB</name>
<dbReference type="PRINTS" id="PR00313">
    <property type="entry name" value="CABNDNGRPT"/>
</dbReference>
<dbReference type="InterPro" id="IPR011049">
    <property type="entry name" value="Serralysin-like_metalloprot_C"/>
</dbReference>
<dbReference type="PROSITE" id="PS00330">
    <property type="entry name" value="HEMOLYSIN_CALCIUM"/>
    <property type="match status" value="5"/>
</dbReference>
<accession>A0ABQ0AHW5</accession>
<dbReference type="InterPro" id="IPR001343">
    <property type="entry name" value="Hemolysn_Ca-bd"/>
</dbReference>
<dbReference type="EMBL" id="BAABWU010000002">
    <property type="protein sequence ID" value="GAA6195470.1"/>
    <property type="molecule type" value="Genomic_DNA"/>
</dbReference>
<dbReference type="InterPro" id="IPR018511">
    <property type="entry name" value="Hemolysin-typ_Ca-bd_CS"/>
</dbReference>
<evidence type="ECO:0000256" key="3">
    <source>
        <dbReference type="SAM" id="MobiDB-lite"/>
    </source>
</evidence>
<dbReference type="Pfam" id="PF13403">
    <property type="entry name" value="Hint_2"/>
    <property type="match status" value="1"/>
</dbReference>
<comment type="subcellular location">
    <subcellularLocation>
        <location evidence="1">Secreted</location>
    </subcellularLocation>
</comment>
<sequence>MPSGYLVSLGDSALNSGDTISGGYTAFTTDQALGSGTWTWSGSSGGTTYTNETEPGTYALGDDGNVYFTPDAGPVGTISSASATNPPSYTSSEGTVDGTDSDDYISATHTDADGDSMNDGIGGGASGNGDTVLAGAGNDTVFGAGGDDSLVGGIGNDSLHGQDGDDTLEGGSGADHLSGGTGLDYADYSNSAEAVDVNLATGAASGGDAAGDTYSGIDGVIGTDGNDTIVGFDNEGTSAGDTYTNDFYGGDGDDYMDGAGGRDTLHGDAGDDTLLGGAGDDRILGGDGADSILGGSGDDTLDGNAGHDTMSGGTGSDLMSGGAGKDQIAAAKGDTVFGGDDQDTFTLVDLGETGDAGIVIDGNEGGTDWDTLDLGGLIDRSTLDVTTTEDGTMSGTATLLDGSSLTFSNIEKIICFAAGTRISTAAGAIPVDELAQGDLVLTRDNGFQPVRWVGKTTVPAMGDWAPIRIQAGTLGTSRDLLVSPQHRMLLTGATTRMLFDTNEVLSAAHHLVNDHSIRRQPGGMVTYVHLLLDQHEIIYAENCPTESFFPGDQALEALGPPALFSLFDCMPELRGHPLGFGSTARHCLTRRETLALMATAPATSPETPAPPLG</sequence>